<keyword evidence="3" id="KW-1185">Reference proteome</keyword>
<feature type="compositionally biased region" description="Basic and acidic residues" evidence="1">
    <location>
        <begin position="94"/>
        <end position="103"/>
    </location>
</feature>
<organism evidence="2 3">
    <name type="scientific">Pseudoneurospora amorphoporcata</name>
    <dbReference type="NCBI Taxonomy" id="241081"/>
    <lineage>
        <taxon>Eukaryota</taxon>
        <taxon>Fungi</taxon>
        <taxon>Dikarya</taxon>
        <taxon>Ascomycota</taxon>
        <taxon>Pezizomycotina</taxon>
        <taxon>Sordariomycetes</taxon>
        <taxon>Sordariomycetidae</taxon>
        <taxon>Sordariales</taxon>
        <taxon>Sordariaceae</taxon>
        <taxon>Pseudoneurospora</taxon>
    </lineage>
</organism>
<accession>A0AAN6NRQ2</accession>
<name>A0AAN6NRQ2_9PEZI</name>
<sequence>MESKDSNPRQGSDPYEYIISWVKQINKKNNDEQTRQSWEDDKDDGRKLSAGNGSEVDVTSDSGDSVENVVDIYLDIQQEGEQANASNPYGQLHEWAKRFDQGQKESVAGQPERREEKQESGAPNSTEKRARPDVDDPIDNNDDNSDVNIT</sequence>
<feature type="compositionally biased region" description="Acidic residues" evidence="1">
    <location>
        <begin position="135"/>
        <end position="150"/>
    </location>
</feature>
<feature type="compositionally biased region" description="Basic and acidic residues" evidence="1">
    <location>
        <begin position="28"/>
        <end position="47"/>
    </location>
</feature>
<feature type="compositionally biased region" description="Polar residues" evidence="1">
    <location>
        <begin position="79"/>
        <end position="89"/>
    </location>
</feature>
<feature type="region of interest" description="Disordered" evidence="1">
    <location>
        <begin position="26"/>
        <end position="66"/>
    </location>
</feature>
<evidence type="ECO:0000256" key="1">
    <source>
        <dbReference type="SAM" id="MobiDB-lite"/>
    </source>
</evidence>
<dbReference type="AlphaFoldDB" id="A0AAN6NRQ2"/>
<evidence type="ECO:0000313" key="3">
    <source>
        <dbReference type="Proteomes" id="UP001303222"/>
    </source>
</evidence>
<proteinExistence type="predicted"/>
<evidence type="ECO:0000313" key="2">
    <source>
        <dbReference type="EMBL" id="KAK3949783.1"/>
    </source>
</evidence>
<protein>
    <submittedName>
        <fullName evidence="2">Uncharacterized protein</fullName>
    </submittedName>
</protein>
<reference evidence="2" key="1">
    <citation type="journal article" date="2023" name="Mol. Phylogenet. Evol.">
        <title>Genome-scale phylogeny and comparative genomics of the fungal order Sordariales.</title>
        <authorList>
            <person name="Hensen N."/>
            <person name="Bonometti L."/>
            <person name="Westerberg I."/>
            <person name="Brannstrom I.O."/>
            <person name="Guillou S."/>
            <person name="Cros-Aarteil S."/>
            <person name="Calhoun S."/>
            <person name="Haridas S."/>
            <person name="Kuo A."/>
            <person name="Mondo S."/>
            <person name="Pangilinan J."/>
            <person name="Riley R."/>
            <person name="LaButti K."/>
            <person name="Andreopoulos B."/>
            <person name="Lipzen A."/>
            <person name="Chen C."/>
            <person name="Yan M."/>
            <person name="Daum C."/>
            <person name="Ng V."/>
            <person name="Clum A."/>
            <person name="Steindorff A."/>
            <person name="Ohm R.A."/>
            <person name="Martin F."/>
            <person name="Silar P."/>
            <person name="Natvig D.O."/>
            <person name="Lalanne C."/>
            <person name="Gautier V."/>
            <person name="Ament-Velasquez S.L."/>
            <person name="Kruys A."/>
            <person name="Hutchinson M.I."/>
            <person name="Powell A.J."/>
            <person name="Barry K."/>
            <person name="Miller A.N."/>
            <person name="Grigoriev I.V."/>
            <person name="Debuchy R."/>
            <person name="Gladieux P."/>
            <person name="Hiltunen Thoren M."/>
            <person name="Johannesson H."/>
        </authorList>
    </citation>
    <scope>NUCLEOTIDE SEQUENCE</scope>
    <source>
        <strain evidence="2">CBS 626.80</strain>
    </source>
</reference>
<reference evidence="2" key="2">
    <citation type="submission" date="2023-06" db="EMBL/GenBank/DDBJ databases">
        <authorList>
            <consortium name="Lawrence Berkeley National Laboratory"/>
            <person name="Mondo S.J."/>
            <person name="Hensen N."/>
            <person name="Bonometti L."/>
            <person name="Westerberg I."/>
            <person name="Brannstrom I.O."/>
            <person name="Guillou S."/>
            <person name="Cros-Aarteil S."/>
            <person name="Calhoun S."/>
            <person name="Haridas S."/>
            <person name="Kuo A."/>
            <person name="Pangilinan J."/>
            <person name="Riley R."/>
            <person name="Labutti K."/>
            <person name="Andreopoulos B."/>
            <person name="Lipzen A."/>
            <person name="Chen C."/>
            <person name="Yanf M."/>
            <person name="Daum C."/>
            <person name="Ng V."/>
            <person name="Clum A."/>
            <person name="Steindorff A."/>
            <person name="Ohm R."/>
            <person name="Martin F."/>
            <person name="Silar P."/>
            <person name="Natvig D."/>
            <person name="Lalanne C."/>
            <person name="Gautier V."/>
            <person name="Ament-Velasquez S.L."/>
            <person name="Kruys A."/>
            <person name="Hutchinson M.I."/>
            <person name="Powell A.J."/>
            <person name="Barry K."/>
            <person name="Miller A.N."/>
            <person name="Grigoriev I.V."/>
            <person name="Debuchy R."/>
            <person name="Gladieux P."/>
            <person name="Thoren M.H."/>
            <person name="Johannesson H."/>
        </authorList>
    </citation>
    <scope>NUCLEOTIDE SEQUENCE</scope>
    <source>
        <strain evidence="2">CBS 626.80</strain>
    </source>
</reference>
<dbReference type="Proteomes" id="UP001303222">
    <property type="component" value="Unassembled WGS sequence"/>
</dbReference>
<dbReference type="EMBL" id="MU859201">
    <property type="protein sequence ID" value="KAK3949783.1"/>
    <property type="molecule type" value="Genomic_DNA"/>
</dbReference>
<comment type="caution">
    <text evidence="2">The sequence shown here is derived from an EMBL/GenBank/DDBJ whole genome shotgun (WGS) entry which is preliminary data.</text>
</comment>
<feature type="region of interest" description="Disordered" evidence="1">
    <location>
        <begin position="79"/>
        <end position="150"/>
    </location>
</feature>
<gene>
    <name evidence="2" type="ORF">QBC32DRAFT_377898</name>
</gene>